<organism evidence="1 2">
    <name type="scientific">Plakobranchus ocellatus</name>
    <dbReference type="NCBI Taxonomy" id="259542"/>
    <lineage>
        <taxon>Eukaryota</taxon>
        <taxon>Metazoa</taxon>
        <taxon>Spiralia</taxon>
        <taxon>Lophotrochozoa</taxon>
        <taxon>Mollusca</taxon>
        <taxon>Gastropoda</taxon>
        <taxon>Heterobranchia</taxon>
        <taxon>Euthyneura</taxon>
        <taxon>Panpulmonata</taxon>
        <taxon>Sacoglossa</taxon>
        <taxon>Placobranchoidea</taxon>
        <taxon>Plakobranchidae</taxon>
        <taxon>Plakobranchus</taxon>
    </lineage>
</organism>
<dbReference type="AlphaFoldDB" id="A0AAV3XT73"/>
<evidence type="ECO:0000313" key="2">
    <source>
        <dbReference type="Proteomes" id="UP000735302"/>
    </source>
</evidence>
<name>A0AAV3XT73_9GAST</name>
<gene>
    <name evidence="1" type="ORF">PoB_000035200</name>
</gene>
<sequence length="128" mass="14970">MNWLQKSPAGFRAISKKQQNQCLQLNAKWTVRKMMSLFDCHDRVPSDQIYEERAVQISKKTLLWRLKKTAKNSHNQSCNEVSLFDIEEKDSKHDTIKNTPDSVFKSCYVRSLMSSSFCLQFGWGSEWS</sequence>
<reference evidence="1 2" key="1">
    <citation type="journal article" date="2021" name="Elife">
        <title>Chloroplast acquisition without the gene transfer in kleptoplastic sea slugs, Plakobranchus ocellatus.</title>
        <authorList>
            <person name="Maeda T."/>
            <person name="Takahashi S."/>
            <person name="Yoshida T."/>
            <person name="Shimamura S."/>
            <person name="Takaki Y."/>
            <person name="Nagai Y."/>
            <person name="Toyoda A."/>
            <person name="Suzuki Y."/>
            <person name="Arimoto A."/>
            <person name="Ishii H."/>
            <person name="Satoh N."/>
            <person name="Nishiyama T."/>
            <person name="Hasebe M."/>
            <person name="Maruyama T."/>
            <person name="Minagawa J."/>
            <person name="Obokata J."/>
            <person name="Shigenobu S."/>
        </authorList>
    </citation>
    <scope>NUCLEOTIDE SEQUENCE [LARGE SCALE GENOMIC DNA]</scope>
</reference>
<dbReference type="EMBL" id="BLXT01000045">
    <property type="protein sequence ID" value="GFN73846.1"/>
    <property type="molecule type" value="Genomic_DNA"/>
</dbReference>
<dbReference type="Proteomes" id="UP000735302">
    <property type="component" value="Unassembled WGS sequence"/>
</dbReference>
<keyword evidence="2" id="KW-1185">Reference proteome</keyword>
<evidence type="ECO:0000313" key="1">
    <source>
        <dbReference type="EMBL" id="GFN73846.1"/>
    </source>
</evidence>
<accession>A0AAV3XT73</accession>
<comment type="caution">
    <text evidence="1">The sequence shown here is derived from an EMBL/GenBank/DDBJ whole genome shotgun (WGS) entry which is preliminary data.</text>
</comment>
<protein>
    <submittedName>
        <fullName evidence="1">Uncharacterized protein</fullName>
    </submittedName>
</protein>
<proteinExistence type="predicted"/>